<dbReference type="AlphaFoldDB" id="A0A1B6EB70"/>
<protein>
    <submittedName>
        <fullName evidence="1">Uncharacterized protein</fullName>
    </submittedName>
</protein>
<sequence length="212" mass="23260">MGRAVLQKGNARRVSECHGVPSPSRVTQAILVVPKPGVRLAARLEPHLGIITHLHSPLAEDQRQAGAYEEYGWNQGGHQELVVRFVQTEPSDHRVRVLLGVEAREPRPSVVVGPVLAELTQEVPALISKSVDAPFQVDQETALVGDHQIHFRWRYLVGLVQYLGAEHAQVVEIGEVGEIAEQGLLQHGPVDAVRAQYAHGRVLYGVARGHHD</sequence>
<accession>A0A1B6EB70</accession>
<gene>
    <name evidence="1" type="ORF">g.10268</name>
</gene>
<reference evidence="1" key="1">
    <citation type="submission" date="2015-12" db="EMBL/GenBank/DDBJ databases">
        <title>De novo transcriptome assembly of four potential Pierce s Disease insect vectors from Arizona vineyards.</title>
        <authorList>
            <person name="Tassone E.E."/>
        </authorList>
    </citation>
    <scope>NUCLEOTIDE SEQUENCE</scope>
</reference>
<dbReference type="EMBL" id="GEDC01002102">
    <property type="protein sequence ID" value="JAS35196.1"/>
    <property type="molecule type" value="Transcribed_RNA"/>
</dbReference>
<organism evidence="1">
    <name type="scientific">Clastoptera arizonana</name>
    <name type="common">Arizona spittle bug</name>
    <dbReference type="NCBI Taxonomy" id="38151"/>
    <lineage>
        <taxon>Eukaryota</taxon>
        <taxon>Metazoa</taxon>
        <taxon>Ecdysozoa</taxon>
        <taxon>Arthropoda</taxon>
        <taxon>Hexapoda</taxon>
        <taxon>Insecta</taxon>
        <taxon>Pterygota</taxon>
        <taxon>Neoptera</taxon>
        <taxon>Paraneoptera</taxon>
        <taxon>Hemiptera</taxon>
        <taxon>Auchenorrhyncha</taxon>
        <taxon>Cercopoidea</taxon>
        <taxon>Clastopteridae</taxon>
        <taxon>Clastoptera</taxon>
    </lineage>
</organism>
<evidence type="ECO:0000313" key="1">
    <source>
        <dbReference type="EMBL" id="JAS35196.1"/>
    </source>
</evidence>
<proteinExistence type="predicted"/>
<name>A0A1B6EB70_9HEMI</name>
<feature type="non-terminal residue" evidence="1">
    <location>
        <position position="212"/>
    </location>
</feature>